<keyword evidence="7 8" id="KW-0472">Membrane</keyword>
<evidence type="ECO:0000256" key="2">
    <source>
        <dbReference type="ARBA" id="ARBA00007935"/>
    </source>
</evidence>
<feature type="transmembrane region" description="Helical" evidence="8">
    <location>
        <begin position="308"/>
        <end position="328"/>
    </location>
</feature>
<name>A0ABP9MTL0_9GAMM</name>
<evidence type="ECO:0000313" key="10">
    <source>
        <dbReference type="Proteomes" id="UP001500631"/>
    </source>
</evidence>
<evidence type="ECO:0000256" key="5">
    <source>
        <dbReference type="ARBA" id="ARBA00022692"/>
    </source>
</evidence>
<feature type="transmembrane region" description="Helical" evidence="8">
    <location>
        <begin position="278"/>
        <end position="296"/>
    </location>
</feature>
<evidence type="ECO:0000313" key="9">
    <source>
        <dbReference type="EMBL" id="GAA5101081.1"/>
    </source>
</evidence>
<dbReference type="PANTHER" id="PTHR30472:SF25">
    <property type="entry name" value="ABC TRANSPORTER PERMEASE PROTEIN MJ0876-RELATED"/>
    <property type="match status" value="1"/>
</dbReference>
<feature type="transmembrane region" description="Helical" evidence="8">
    <location>
        <begin position="89"/>
        <end position="112"/>
    </location>
</feature>
<keyword evidence="5 8" id="KW-0812">Transmembrane</keyword>
<keyword evidence="10" id="KW-1185">Reference proteome</keyword>
<dbReference type="Proteomes" id="UP001500631">
    <property type="component" value="Unassembled WGS sequence"/>
</dbReference>
<evidence type="ECO:0000256" key="1">
    <source>
        <dbReference type="ARBA" id="ARBA00004651"/>
    </source>
</evidence>
<feature type="transmembrane region" description="Helical" evidence="8">
    <location>
        <begin position="150"/>
        <end position="173"/>
    </location>
</feature>
<organism evidence="9 10">
    <name type="scientific">Wohlfahrtiimonas larvae</name>
    <dbReference type="NCBI Taxonomy" id="1157986"/>
    <lineage>
        <taxon>Bacteria</taxon>
        <taxon>Pseudomonadati</taxon>
        <taxon>Pseudomonadota</taxon>
        <taxon>Gammaproteobacteria</taxon>
        <taxon>Cardiobacteriales</taxon>
        <taxon>Ignatzschineriaceae</taxon>
        <taxon>Wohlfahrtiimonas</taxon>
    </lineage>
</organism>
<evidence type="ECO:0000256" key="7">
    <source>
        <dbReference type="ARBA" id="ARBA00023136"/>
    </source>
</evidence>
<reference evidence="10" key="1">
    <citation type="journal article" date="2019" name="Int. J. Syst. Evol. Microbiol.">
        <title>The Global Catalogue of Microorganisms (GCM) 10K type strain sequencing project: providing services to taxonomists for standard genome sequencing and annotation.</title>
        <authorList>
            <consortium name="The Broad Institute Genomics Platform"/>
            <consortium name="The Broad Institute Genome Sequencing Center for Infectious Disease"/>
            <person name="Wu L."/>
            <person name="Ma J."/>
        </authorList>
    </citation>
    <scope>NUCLEOTIDE SEQUENCE [LARGE SCALE GENOMIC DNA]</scope>
    <source>
        <strain evidence="10">JCM 18424</strain>
    </source>
</reference>
<keyword evidence="3" id="KW-0813">Transport</keyword>
<dbReference type="RefSeq" id="WP_345667757.1">
    <property type="nucleotide sequence ID" value="NZ_BAABKE010000005.1"/>
</dbReference>
<proteinExistence type="inferred from homology"/>
<evidence type="ECO:0000256" key="4">
    <source>
        <dbReference type="ARBA" id="ARBA00022475"/>
    </source>
</evidence>
<evidence type="ECO:0000256" key="3">
    <source>
        <dbReference type="ARBA" id="ARBA00022448"/>
    </source>
</evidence>
<protein>
    <submittedName>
        <fullName evidence="9">Iron ABC transporter permease</fullName>
    </submittedName>
</protein>
<feature type="transmembrane region" description="Helical" evidence="8">
    <location>
        <begin position="193"/>
        <end position="212"/>
    </location>
</feature>
<evidence type="ECO:0000256" key="6">
    <source>
        <dbReference type="ARBA" id="ARBA00022989"/>
    </source>
</evidence>
<feature type="transmembrane region" description="Helical" evidence="8">
    <location>
        <begin position="12"/>
        <end position="35"/>
    </location>
</feature>
<gene>
    <name evidence="9" type="ORF">GCM10023338_16480</name>
</gene>
<feature type="transmembrane region" description="Helical" evidence="8">
    <location>
        <begin position="242"/>
        <end position="266"/>
    </location>
</feature>
<dbReference type="Gene3D" id="1.10.3470.10">
    <property type="entry name" value="ABC transporter involved in vitamin B12 uptake, BtuC"/>
    <property type="match status" value="1"/>
</dbReference>
<dbReference type="CDD" id="cd06550">
    <property type="entry name" value="TM_ABC_iron-siderophores_like"/>
    <property type="match status" value="1"/>
</dbReference>
<dbReference type="Pfam" id="PF01032">
    <property type="entry name" value="FecCD"/>
    <property type="match status" value="1"/>
</dbReference>
<feature type="transmembrane region" description="Helical" evidence="8">
    <location>
        <begin position="118"/>
        <end position="138"/>
    </location>
</feature>
<keyword evidence="4" id="KW-1003">Cell membrane</keyword>
<evidence type="ECO:0000256" key="8">
    <source>
        <dbReference type="SAM" id="Phobius"/>
    </source>
</evidence>
<comment type="caution">
    <text evidence="9">The sequence shown here is derived from an EMBL/GenBank/DDBJ whole genome shotgun (WGS) entry which is preliminary data.</text>
</comment>
<accession>A0ABP9MTL0</accession>
<dbReference type="SUPFAM" id="SSF81345">
    <property type="entry name" value="ABC transporter involved in vitamin B12 uptake, BtuC"/>
    <property type="match status" value="1"/>
</dbReference>
<keyword evidence="6 8" id="KW-1133">Transmembrane helix</keyword>
<dbReference type="EMBL" id="BAABKE010000005">
    <property type="protein sequence ID" value="GAA5101081.1"/>
    <property type="molecule type" value="Genomic_DNA"/>
</dbReference>
<dbReference type="InterPro" id="IPR000522">
    <property type="entry name" value="ABC_transptr_permease_BtuC"/>
</dbReference>
<sequence>MGNKSLSLSLIFMAGLIILTVVVSSYFGALTINWGEVLNFDSLDSYIFWQVRLPRILAALLVGGAFAISGAVMQGLFRNPLVEPGIIGVSSGAAFFVALTIVLGGKLFPALIEYLNDYTLPVAACIGGWAVTAFLYYFSKHNQGVSVSAMLLVGIAINAFIGALLGLLTFIASDEELRSLTFWSLGSLGGFDYTKLTILFVLQLMIVPLFLFKIRAMNAMLLGEREAKHLGVNVERLKKQQIWGVAILTGSAVAFSGGIGFVGLVIPHLVRMFFGSDHRYVLPLSFMSGGLLLLFADSLSRTLASPAEVPIGIFTAFIGAPFLGYLVYRQSGMR</sequence>
<dbReference type="InterPro" id="IPR037294">
    <property type="entry name" value="ABC_BtuC-like"/>
</dbReference>
<feature type="transmembrane region" description="Helical" evidence="8">
    <location>
        <begin position="55"/>
        <end position="77"/>
    </location>
</feature>
<comment type="subcellular location">
    <subcellularLocation>
        <location evidence="1">Cell membrane</location>
        <topology evidence="1">Multi-pass membrane protein</topology>
    </subcellularLocation>
</comment>
<comment type="similarity">
    <text evidence="2">Belongs to the binding-protein-dependent transport system permease family. FecCD subfamily.</text>
</comment>
<dbReference type="PANTHER" id="PTHR30472">
    <property type="entry name" value="FERRIC ENTEROBACTIN TRANSPORT SYSTEM PERMEASE PROTEIN"/>
    <property type="match status" value="1"/>
</dbReference>